<evidence type="ECO:0000313" key="2">
    <source>
        <dbReference type="EMBL" id="AKP53372.1"/>
    </source>
</evidence>
<organism evidence="2 3">
    <name type="scientific">Cyclobacterium amurskyense</name>
    <dbReference type="NCBI Taxonomy" id="320787"/>
    <lineage>
        <taxon>Bacteria</taxon>
        <taxon>Pseudomonadati</taxon>
        <taxon>Bacteroidota</taxon>
        <taxon>Cytophagia</taxon>
        <taxon>Cytophagales</taxon>
        <taxon>Cyclobacteriaceae</taxon>
        <taxon>Cyclobacterium</taxon>
    </lineage>
</organism>
<dbReference type="Proteomes" id="UP000036520">
    <property type="component" value="Chromosome"/>
</dbReference>
<proteinExistence type="predicted"/>
<keyword evidence="1" id="KW-0732">Signal</keyword>
<dbReference type="AlphaFoldDB" id="A0A0H4PY72"/>
<dbReference type="EMBL" id="CP012040">
    <property type="protein sequence ID" value="AKP53372.1"/>
    <property type="molecule type" value="Genomic_DNA"/>
</dbReference>
<protein>
    <submittedName>
        <fullName evidence="2">Uncharacterized protein</fullName>
    </submittedName>
</protein>
<evidence type="ECO:0000256" key="1">
    <source>
        <dbReference type="SAM" id="SignalP"/>
    </source>
</evidence>
<name>A0A0H4PY72_9BACT</name>
<dbReference type="RefSeq" id="WP_048643486.1">
    <property type="nucleotide sequence ID" value="NZ_CP012040.1"/>
</dbReference>
<accession>A0A0H4PY72</accession>
<sequence length="655" mass="73509">MRRKAIFVVVLIGISLLLITNHSHAQSCPDLKLDAKSANLSYLEIQSEGKSHQIPLPDIMVFPEGKERIYCLLPDILTLHNTPIIEWNELVLKKGLNTTDKWQGSIDRAKFHPTPCLPELAPTNFTNALSASDFYYVSQANMVSIKGNISFANINGNQITLHLNIVDQAIPKPRINNLSGIIVTPTGEMEVISGEIGFDKNSEILRGSGIASSDLGNQGFEFSIPRYSGDPGTYVANEGDEKHPLFAVYKVMGDPSTGLEIHKYELPSANINFKSFYDKRPFNLDSLALNNLNLKSKLSSSSIAIDPKPTPVVVPLFNTAFNERRLGMETLQKVIDNQVNAPPSWKEDLTITLRSYPIWKFQVEESIEESKPKKLVIKNVISEAHEASNNDPSINMDQVNAINEGFTEIFQSFDEDSDTLQLKKTILLLFSENNLPTIASINDDFETFLTTTVTEFREQTKMALNKDQNPNADLSYNGNEKLSVELTLDQQARFPLVRQYETKDTKIEIHYADTISIIANNPIQGEQILKLPGNPGLYDIYQFYGVLKQLPLSVGFETNLGFFDLSVQTQVLTTKTKQIERQLIIPDYIHASIMVDEELSIKDEPVYKINVKFHGLKNSLFVESYQSELSGIYYLTKSPPHQLIKAIFEGGIVLE</sequence>
<gene>
    <name evidence="2" type="ORF">CA2015_4012</name>
</gene>
<reference evidence="2 3" key="1">
    <citation type="submission" date="2015-07" db="EMBL/GenBank/DDBJ databases">
        <authorList>
            <person name="Kim K.M."/>
        </authorList>
    </citation>
    <scope>NUCLEOTIDE SEQUENCE [LARGE SCALE GENOMIC DNA]</scope>
    <source>
        <strain evidence="2 3">KCTC 12363</strain>
    </source>
</reference>
<feature type="chain" id="PRO_5005208282" evidence="1">
    <location>
        <begin position="26"/>
        <end position="655"/>
    </location>
</feature>
<evidence type="ECO:0000313" key="3">
    <source>
        <dbReference type="Proteomes" id="UP000036520"/>
    </source>
</evidence>
<keyword evidence="3" id="KW-1185">Reference proteome</keyword>
<dbReference type="KEGG" id="camu:CA2015_4012"/>
<dbReference type="OrthoDB" id="835688at2"/>
<feature type="signal peptide" evidence="1">
    <location>
        <begin position="1"/>
        <end position="25"/>
    </location>
</feature>